<protein>
    <submittedName>
        <fullName evidence="2">Uncharacterized protein</fullName>
    </submittedName>
</protein>
<sequence length="313" mass="36823">MVVRINKNIIRIPFLSENNMEAIKDLLISNDDFSDDIILKYLYELLIGFIITNAIITLVAQISIQYKNHENKIIDSQIQQLESVKYYYKVLTRNKSCIFFRNCIAVIESIIITIDDYSGLNADQRRNKFLEEVEILNSSGIPARLLAKPNKETIVMHRKAMTLRIRSHCQADPIYKKRDLLTTSKLVWNKLHPEQFVIFFEQYTNINVLKILKIFYKKHEFQDVNFLLADTIFSLFNSDEIEFNEFIGLNTVPFETFILQFSKKRIIRLTKIYKLNLFSDLKGQYHPLGNILEIQSQKLQQPGGLKSKKRFKK</sequence>
<feature type="transmembrane region" description="Helical" evidence="1">
    <location>
        <begin position="41"/>
        <end position="64"/>
    </location>
</feature>
<dbReference type="AlphaFoldDB" id="A0A345UC42"/>
<keyword evidence="2" id="KW-0934">Plastid</keyword>
<dbReference type="RefSeq" id="YP_009512073.1">
    <property type="nucleotide sequence ID" value="NC_039156.1"/>
</dbReference>
<keyword evidence="1" id="KW-0472">Membrane</keyword>
<dbReference type="GeneID" id="37624964"/>
<proteinExistence type="predicted"/>
<keyword evidence="2" id="KW-0150">Chloroplast</keyword>
<keyword evidence="1" id="KW-1133">Transmembrane helix</keyword>
<evidence type="ECO:0000256" key="1">
    <source>
        <dbReference type="SAM" id="Phobius"/>
    </source>
</evidence>
<evidence type="ECO:0000313" key="2">
    <source>
        <dbReference type="EMBL" id="AXI98028.1"/>
    </source>
</evidence>
<reference evidence="2" key="1">
    <citation type="journal article" date="2018" name="J. Appl. Phycol.">
        <title>Intrageneric chloroplast genome comparison in the genus Euglena (Phylum: Euglenophyta) with annotated chloroplast genomes of Euglena hiemalis and Euglena clara.</title>
        <authorList>
            <person name="Ellala Hewadikaramge M."/>
            <person name="Linton E."/>
        </authorList>
    </citation>
    <scope>NUCLEOTIDE SEQUENCE</scope>
    <source>
        <strain evidence="2">CCAP1224.35</strain>
    </source>
</reference>
<dbReference type="EMBL" id="MF622086">
    <property type="protein sequence ID" value="AXI98028.1"/>
    <property type="molecule type" value="Genomic_DNA"/>
</dbReference>
<organism evidence="2">
    <name type="scientific">Euglena hiemalis</name>
    <dbReference type="NCBI Taxonomy" id="392896"/>
    <lineage>
        <taxon>Eukaryota</taxon>
        <taxon>Discoba</taxon>
        <taxon>Euglenozoa</taxon>
        <taxon>Euglenida</taxon>
        <taxon>Spirocuta</taxon>
        <taxon>Euglenophyceae</taxon>
        <taxon>Euglenales</taxon>
        <taxon>Euglenaceae</taxon>
        <taxon>Euglena</taxon>
    </lineage>
</organism>
<gene>
    <name evidence="2" type="primary">psbD</name>
</gene>
<keyword evidence="1" id="KW-0812">Transmembrane</keyword>
<accession>A0A345UC42</accession>
<name>A0A345UC42_9EUGL</name>
<geneLocation type="chloroplast" evidence="2"/>